<feature type="domain" description="Peptidase C45 hydrolase" evidence="1">
    <location>
        <begin position="117"/>
        <end position="343"/>
    </location>
</feature>
<dbReference type="PANTHER" id="PTHR34180:SF1">
    <property type="entry name" value="BETA-ALANYL-DOPAMINE_CARCININE HYDROLASE"/>
    <property type="match status" value="1"/>
</dbReference>
<keyword evidence="3" id="KW-1185">Reference proteome</keyword>
<dbReference type="EMBL" id="JBANMG010000003">
    <property type="protein sequence ID" value="KAK6955219.1"/>
    <property type="molecule type" value="Genomic_DNA"/>
</dbReference>
<evidence type="ECO:0000313" key="2">
    <source>
        <dbReference type="EMBL" id="KAK6955219.1"/>
    </source>
</evidence>
<dbReference type="InterPro" id="IPR047801">
    <property type="entry name" value="Peptidase_C45"/>
</dbReference>
<name>A0AAX6MRG6_9PEZI</name>
<sequence>MLEIRCSGTPYEIGLTHGELAREQIARSVDFYKQLFVKSCSMDWAEVLKEASNYSEILKQFAARYLEEINGIADGSRIPFLEILALNIRSEIVFGLFSDTHRGTTDIPSDGCTSLGWLAGSKSFLGQNWDWKVEQGPNLIICYISQPGSEFPDIAMVTEAGIIGKIGLNSNGVGCCLNAIRCRGLDRSKLPIHFALRAVLESRSREDAVKMVKSFGVAGAGHILVGDATGSVGLECTSTWVKELPMGDDGRVCHTNHIILDKSGIDEPLWLSDSPSRLARIRELAAEIPKPTLDTIFEIFKDTEGYPASINRKQEGGSEAQTLFTIIMDLSSKRAQVTTGRPTEYNERFLLSF</sequence>
<dbReference type="Proteomes" id="UP001369815">
    <property type="component" value="Unassembled WGS sequence"/>
</dbReference>
<protein>
    <recommendedName>
        <fullName evidence="1">Peptidase C45 hydrolase domain-containing protein</fullName>
    </recommendedName>
</protein>
<evidence type="ECO:0000259" key="1">
    <source>
        <dbReference type="Pfam" id="PF03417"/>
    </source>
</evidence>
<organism evidence="2 3">
    <name type="scientific">Daldinia eschscholtzii</name>
    <dbReference type="NCBI Taxonomy" id="292717"/>
    <lineage>
        <taxon>Eukaryota</taxon>
        <taxon>Fungi</taxon>
        <taxon>Dikarya</taxon>
        <taxon>Ascomycota</taxon>
        <taxon>Pezizomycotina</taxon>
        <taxon>Sordariomycetes</taxon>
        <taxon>Xylariomycetidae</taxon>
        <taxon>Xylariales</taxon>
        <taxon>Hypoxylaceae</taxon>
        <taxon>Daldinia</taxon>
    </lineage>
</organism>
<proteinExistence type="predicted"/>
<comment type="caution">
    <text evidence="2">The sequence shown here is derived from an EMBL/GenBank/DDBJ whole genome shotgun (WGS) entry which is preliminary data.</text>
</comment>
<dbReference type="Pfam" id="PF03417">
    <property type="entry name" value="AAT"/>
    <property type="match status" value="1"/>
</dbReference>
<dbReference type="AlphaFoldDB" id="A0AAX6MRG6"/>
<evidence type="ECO:0000313" key="3">
    <source>
        <dbReference type="Proteomes" id="UP001369815"/>
    </source>
</evidence>
<dbReference type="InterPro" id="IPR005079">
    <property type="entry name" value="Peptidase_C45_hydrolase"/>
</dbReference>
<dbReference type="NCBIfam" id="NF040521">
    <property type="entry name" value="C45_proenzyme"/>
    <property type="match status" value="1"/>
</dbReference>
<dbReference type="PANTHER" id="PTHR34180">
    <property type="entry name" value="PEPTIDASE C45"/>
    <property type="match status" value="1"/>
</dbReference>
<gene>
    <name evidence="2" type="ORF">Daesc_002850</name>
</gene>
<dbReference type="Gene3D" id="3.60.60.10">
    <property type="entry name" value="Penicillin V Acylase, Chain A"/>
    <property type="match status" value="1"/>
</dbReference>
<accession>A0AAX6MRG6</accession>
<dbReference type="Gene3D" id="1.10.10.2120">
    <property type="match status" value="1"/>
</dbReference>
<dbReference type="InterPro" id="IPR047794">
    <property type="entry name" value="C45_proenzyme-like"/>
</dbReference>
<reference evidence="2 3" key="1">
    <citation type="journal article" date="2024" name="Front Chem Biol">
        <title>Unveiling the potential of Daldinia eschscholtzii MFLUCC 19-0629 through bioactivity and bioinformatics studies for enhanced sustainable agriculture production.</title>
        <authorList>
            <person name="Brooks S."/>
            <person name="Weaver J.A."/>
            <person name="Klomchit A."/>
            <person name="Alharthi S.A."/>
            <person name="Onlamun T."/>
            <person name="Nurani R."/>
            <person name="Vong T.K."/>
            <person name="Alberti F."/>
            <person name="Greco C."/>
        </authorList>
    </citation>
    <scope>NUCLEOTIDE SEQUENCE [LARGE SCALE GENOMIC DNA]</scope>
    <source>
        <strain evidence="2">MFLUCC 19-0629</strain>
    </source>
</reference>